<keyword evidence="4" id="KW-0268">Exocytosis</keyword>
<keyword evidence="12" id="KW-0406">Ion transport</keyword>
<dbReference type="SUPFAM" id="SSF48403">
    <property type="entry name" value="Ankyrin repeat"/>
    <property type="match status" value="1"/>
</dbReference>
<evidence type="ECO:0000256" key="12">
    <source>
        <dbReference type="ARBA" id="ARBA00023065"/>
    </source>
</evidence>
<feature type="transmembrane region" description="Helical" evidence="16">
    <location>
        <begin position="444"/>
        <end position="466"/>
    </location>
</feature>
<dbReference type="Pfam" id="PF00520">
    <property type="entry name" value="Ion_trans"/>
    <property type="match status" value="1"/>
</dbReference>
<evidence type="ECO:0000256" key="9">
    <source>
        <dbReference type="ARBA" id="ARBA00022989"/>
    </source>
</evidence>
<keyword evidence="7" id="KW-0528">Neurotoxin</keyword>
<evidence type="ECO:0000256" key="3">
    <source>
        <dbReference type="ARBA" id="ARBA00022448"/>
    </source>
</evidence>
<evidence type="ECO:0000256" key="4">
    <source>
        <dbReference type="ARBA" id="ARBA00022483"/>
    </source>
</evidence>
<keyword evidence="5" id="KW-1052">Target cell membrane</keyword>
<keyword evidence="8" id="KW-0677">Repeat</keyword>
<dbReference type="PRINTS" id="PR01097">
    <property type="entry name" value="TRNSRECEPTRP"/>
</dbReference>
<dbReference type="InterPro" id="IPR005821">
    <property type="entry name" value="Ion_trans_dom"/>
</dbReference>
<evidence type="ECO:0000313" key="19">
    <source>
        <dbReference type="Proteomes" id="UP000054359"/>
    </source>
</evidence>
<dbReference type="GO" id="GO:0044231">
    <property type="term" value="C:host cell presynaptic membrane"/>
    <property type="evidence" value="ECO:0007669"/>
    <property type="project" value="UniProtKB-KW"/>
</dbReference>
<protein>
    <submittedName>
        <fullName evidence="18">Short transient receptor hypothetical channel 5</fullName>
    </submittedName>
</protein>
<feature type="transmembrane region" description="Helical" evidence="16">
    <location>
        <begin position="486"/>
        <end position="509"/>
    </location>
</feature>
<dbReference type="OrthoDB" id="2373987at2759"/>
<evidence type="ECO:0000256" key="7">
    <source>
        <dbReference type="ARBA" id="ARBA00022699"/>
    </source>
</evidence>
<keyword evidence="9 16" id="KW-1133">Transmembrane helix</keyword>
<keyword evidence="19" id="KW-1185">Reference proteome</keyword>
<name>A0A087U966_STEMI</name>
<accession>A0A087U966</accession>
<evidence type="ECO:0000256" key="1">
    <source>
        <dbReference type="ARBA" id="ARBA00004141"/>
    </source>
</evidence>
<dbReference type="Pfam" id="PF08344">
    <property type="entry name" value="TRP_2"/>
    <property type="match status" value="1"/>
</dbReference>
<dbReference type="Proteomes" id="UP000054359">
    <property type="component" value="Unassembled WGS sequence"/>
</dbReference>
<evidence type="ECO:0000313" key="18">
    <source>
        <dbReference type="EMBL" id="KFM73905.1"/>
    </source>
</evidence>
<dbReference type="GO" id="GO:0070679">
    <property type="term" value="F:inositol 1,4,5 trisphosphate binding"/>
    <property type="evidence" value="ECO:0007669"/>
    <property type="project" value="TreeGrafter"/>
</dbReference>
<keyword evidence="15" id="KW-0407">Ion channel</keyword>
<comment type="subcellular location">
    <subcellularLocation>
        <location evidence="1">Membrane</location>
        <topology evidence="1">Multi-pass membrane protein</topology>
    </subcellularLocation>
    <subcellularLocation>
        <location evidence="2">Target cell membrane</location>
    </subcellularLocation>
</comment>
<dbReference type="GO" id="GO:0005886">
    <property type="term" value="C:plasma membrane"/>
    <property type="evidence" value="ECO:0007669"/>
    <property type="project" value="TreeGrafter"/>
</dbReference>
<feature type="transmembrane region" description="Helical" evidence="16">
    <location>
        <begin position="374"/>
        <end position="393"/>
    </location>
</feature>
<evidence type="ECO:0000256" key="15">
    <source>
        <dbReference type="ARBA" id="ARBA00023303"/>
    </source>
</evidence>
<dbReference type="EMBL" id="KK118804">
    <property type="protein sequence ID" value="KFM73905.1"/>
    <property type="molecule type" value="Genomic_DNA"/>
</dbReference>
<dbReference type="InterPro" id="IPR002153">
    <property type="entry name" value="TRPC_channel"/>
</dbReference>
<keyword evidence="10" id="KW-0638">Presynaptic neurotoxin</keyword>
<keyword evidence="11" id="KW-0040">ANK repeat</keyword>
<keyword evidence="7" id="KW-0800">Toxin</keyword>
<dbReference type="AlphaFoldDB" id="A0A087U966"/>
<feature type="non-terminal residue" evidence="18">
    <location>
        <position position="822"/>
    </location>
</feature>
<evidence type="ECO:0000256" key="5">
    <source>
        <dbReference type="ARBA" id="ARBA00022537"/>
    </source>
</evidence>
<gene>
    <name evidence="18" type="ORF">X975_01889</name>
</gene>
<evidence type="ECO:0000256" key="16">
    <source>
        <dbReference type="SAM" id="Phobius"/>
    </source>
</evidence>
<dbReference type="GO" id="GO:0044218">
    <property type="term" value="C:other organism cell membrane"/>
    <property type="evidence" value="ECO:0007669"/>
    <property type="project" value="UniProtKB-KW"/>
</dbReference>
<proteinExistence type="predicted"/>
<feature type="transmembrane region" description="Helical" evidence="16">
    <location>
        <begin position="623"/>
        <end position="644"/>
    </location>
</feature>
<keyword evidence="3" id="KW-0813">Transport</keyword>
<evidence type="ECO:0000256" key="11">
    <source>
        <dbReference type="ARBA" id="ARBA00023043"/>
    </source>
</evidence>
<evidence type="ECO:0000256" key="13">
    <source>
        <dbReference type="ARBA" id="ARBA00023136"/>
    </source>
</evidence>
<dbReference type="OMA" id="NAYTEWI"/>
<dbReference type="GO" id="GO:0034703">
    <property type="term" value="C:cation channel complex"/>
    <property type="evidence" value="ECO:0007669"/>
    <property type="project" value="TreeGrafter"/>
</dbReference>
<dbReference type="PANTHER" id="PTHR10117">
    <property type="entry name" value="TRANSIENT RECEPTOR POTENTIAL CHANNEL"/>
    <property type="match status" value="1"/>
</dbReference>
<evidence type="ECO:0000256" key="14">
    <source>
        <dbReference type="ARBA" id="ARBA00023298"/>
    </source>
</evidence>
<dbReference type="GO" id="GO:0015279">
    <property type="term" value="F:store-operated calcium channel activity"/>
    <property type="evidence" value="ECO:0007669"/>
    <property type="project" value="TreeGrafter"/>
</dbReference>
<keyword evidence="14" id="KW-1053">Target membrane</keyword>
<dbReference type="STRING" id="407821.A0A087U966"/>
<evidence type="ECO:0000259" key="17">
    <source>
        <dbReference type="SMART" id="SM01420"/>
    </source>
</evidence>
<keyword evidence="13 16" id="KW-0472">Membrane</keyword>
<dbReference type="InterPro" id="IPR036770">
    <property type="entry name" value="Ankyrin_rpt-contain_sf"/>
</dbReference>
<dbReference type="PANTHER" id="PTHR10117:SF54">
    <property type="entry name" value="TRANSIENT RECEPTOR POTENTIAL-GAMMA PROTEIN"/>
    <property type="match status" value="1"/>
</dbReference>
<dbReference type="InterPro" id="IPR013555">
    <property type="entry name" value="TRP_dom"/>
</dbReference>
<feature type="domain" description="Transient receptor ion channel" evidence="17">
    <location>
        <begin position="185"/>
        <end position="249"/>
    </location>
</feature>
<dbReference type="SMART" id="SM01420">
    <property type="entry name" value="TRP_2"/>
    <property type="match status" value="1"/>
</dbReference>
<evidence type="ECO:0000256" key="8">
    <source>
        <dbReference type="ARBA" id="ARBA00022737"/>
    </source>
</evidence>
<evidence type="ECO:0000256" key="2">
    <source>
        <dbReference type="ARBA" id="ARBA00004175"/>
    </source>
</evidence>
<dbReference type="GO" id="GO:0051480">
    <property type="term" value="P:regulation of cytosolic calcium ion concentration"/>
    <property type="evidence" value="ECO:0007669"/>
    <property type="project" value="TreeGrafter"/>
</dbReference>
<dbReference type="GO" id="GO:0006887">
    <property type="term" value="P:exocytosis"/>
    <property type="evidence" value="ECO:0007669"/>
    <property type="project" value="UniProtKB-KW"/>
</dbReference>
<evidence type="ECO:0000256" key="10">
    <source>
        <dbReference type="ARBA" id="ARBA00023028"/>
    </source>
</evidence>
<evidence type="ECO:0000256" key="6">
    <source>
        <dbReference type="ARBA" id="ARBA00022692"/>
    </source>
</evidence>
<organism evidence="18 19">
    <name type="scientific">Stegodyphus mimosarum</name>
    <name type="common">African social velvet spider</name>
    <dbReference type="NCBI Taxonomy" id="407821"/>
    <lineage>
        <taxon>Eukaryota</taxon>
        <taxon>Metazoa</taxon>
        <taxon>Ecdysozoa</taxon>
        <taxon>Arthropoda</taxon>
        <taxon>Chelicerata</taxon>
        <taxon>Arachnida</taxon>
        <taxon>Araneae</taxon>
        <taxon>Araneomorphae</taxon>
        <taxon>Entelegynae</taxon>
        <taxon>Eresoidea</taxon>
        <taxon>Eresidae</taxon>
        <taxon>Stegodyphus</taxon>
    </lineage>
</organism>
<feature type="transmembrane region" description="Helical" evidence="16">
    <location>
        <begin position="530"/>
        <end position="549"/>
    </location>
</feature>
<feature type="transmembrane region" description="Helical" evidence="16">
    <location>
        <begin position="338"/>
        <end position="358"/>
    </location>
</feature>
<dbReference type="Gene3D" id="1.25.40.20">
    <property type="entry name" value="Ankyrin repeat-containing domain"/>
    <property type="match status" value="1"/>
</dbReference>
<keyword evidence="6 16" id="KW-0812">Transmembrane</keyword>
<sequence length="822" mass="95494">MDDAGETIFLRKRVRDRVDSQRASHVEDYMSDEEREFLWLVQIGDLEGIKSFLESHTINTDCCDYRGQRALDIAVSNRDVELVIFLLDNLAVTTIHYYCAILRAVFENDAIILEMLLDRAEEDNRMHSHLKELITGGSECTKCLPEVVATNMTPTMAASIKGNVETTRILLEKGYCIQKPHSPKCQCREYCSKRCHDGETLTESISRMNAYRALASPTYLILTSEDPILAAFELSQELIKLSKELPENQKEYQELSSQCSKFAADILNECRNTKEVQTVLVQKRGLKDPRPHRFSRLHLAVQWEQKEFVTHPSCQQVLRSLWVETVGSWYSWPFRWRAFYVMKHAVLTPVVSIAFIFIPRAEIIGPLRVPLNRFIYFATSYIFFLSLLMVTLLNDRRYDVHSPATWTEMAVGCFVLGHSWDILTNLISVGFSNYFRSYWAVFDLVMFSMFLVTEILWFSVFIYNLFSDNDTHNSNRMSWDWYHPILLGEGIYAAASVMAFSRLLLWFHVNSRLGPLGTSIKYMLTDVARFFMLFFIIMLAFATGINSLYKNYKDSVQYDDTEIIEQPDAFITLKNTFKNLFWAIFGMGEPDFAQIVVGRNISLNESEQNVSNPDHLFTEGVGYSLWGLYHMVTVVVLLNMLIAMMTESYQRVQKNADMEWKFACSTLWLSIFDNHSVVPPPFNLIPSMHRITLLLRWMISTVRGTYDDTPGKLSWSAKRCCYWDSEAGHPSQKEQEEKYEKLMVQLIRRYLHCSSLQYKNQALPDLTTEFKERLKEEITQDLRRSLKLHNRKYTRRRFTKGAPACEVDSSCQENALSKNTRH</sequence>
<keyword evidence="18" id="KW-0675">Receptor</keyword>
<reference evidence="18 19" key="1">
    <citation type="submission" date="2013-11" db="EMBL/GenBank/DDBJ databases">
        <title>Genome sequencing of Stegodyphus mimosarum.</title>
        <authorList>
            <person name="Bechsgaard J."/>
        </authorList>
    </citation>
    <scope>NUCLEOTIDE SEQUENCE [LARGE SCALE GENOMIC DNA]</scope>
</reference>